<proteinExistence type="predicted"/>
<keyword evidence="2" id="KW-1185">Reference proteome</keyword>
<organism evidence="1 2">
    <name type="scientific">Platysternon megacephalum</name>
    <name type="common">big-headed turtle</name>
    <dbReference type="NCBI Taxonomy" id="55544"/>
    <lineage>
        <taxon>Eukaryota</taxon>
        <taxon>Metazoa</taxon>
        <taxon>Chordata</taxon>
        <taxon>Craniata</taxon>
        <taxon>Vertebrata</taxon>
        <taxon>Euteleostomi</taxon>
        <taxon>Archelosauria</taxon>
        <taxon>Testudinata</taxon>
        <taxon>Testudines</taxon>
        <taxon>Cryptodira</taxon>
        <taxon>Durocryptodira</taxon>
        <taxon>Testudinoidea</taxon>
        <taxon>Platysternidae</taxon>
        <taxon>Platysternon</taxon>
    </lineage>
</organism>
<name>A0A4D9DTK1_9SAUR</name>
<evidence type="ECO:0000313" key="2">
    <source>
        <dbReference type="Proteomes" id="UP000297703"/>
    </source>
</evidence>
<protein>
    <submittedName>
        <fullName evidence="1">Kinesin-like protein KIF20B</fullName>
    </submittedName>
</protein>
<comment type="caution">
    <text evidence="1">The sequence shown here is derived from an EMBL/GenBank/DDBJ whole genome shotgun (WGS) entry which is preliminary data.</text>
</comment>
<accession>A0A4D9DTK1</accession>
<reference evidence="1 2" key="1">
    <citation type="submission" date="2019-04" db="EMBL/GenBank/DDBJ databases">
        <title>Draft genome of the big-headed turtle Platysternon megacephalum.</title>
        <authorList>
            <person name="Gong S."/>
        </authorList>
    </citation>
    <scope>NUCLEOTIDE SEQUENCE [LARGE SCALE GENOMIC DNA]</scope>
    <source>
        <strain evidence="1">DO16091913</strain>
        <tissue evidence="1">Muscle</tissue>
    </source>
</reference>
<sequence>MPLVVVTTLLKHKLVCEEKGLANSYKDLEVTCERPIPCQPLTSHKGAIVMKQPGIVGVLCDLETLSGGIRPTTLVLGEDKFWGNIFDGRNGAGTIDDVSLELYQTNGTLCSTKEWKSPGSNIRSDDQGEYEVIWL</sequence>
<dbReference type="Proteomes" id="UP000297703">
    <property type="component" value="Unassembled WGS sequence"/>
</dbReference>
<gene>
    <name evidence="1" type="ORF">DR999_PMT16846</name>
</gene>
<dbReference type="EMBL" id="QXTE01000245">
    <property type="protein sequence ID" value="TFK00991.1"/>
    <property type="molecule type" value="Genomic_DNA"/>
</dbReference>
<reference evidence="1 2" key="2">
    <citation type="submission" date="2019-04" db="EMBL/GenBank/DDBJ databases">
        <title>The genome sequence of big-headed turtle.</title>
        <authorList>
            <person name="Gong S."/>
        </authorList>
    </citation>
    <scope>NUCLEOTIDE SEQUENCE [LARGE SCALE GENOMIC DNA]</scope>
    <source>
        <strain evidence="1">DO16091913</strain>
        <tissue evidence="1">Muscle</tissue>
    </source>
</reference>
<evidence type="ECO:0000313" key="1">
    <source>
        <dbReference type="EMBL" id="TFK00991.1"/>
    </source>
</evidence>
<dbReference type="AlphaFoldDB" id="A0A4D9DTK1"/>